<protein>
    <submittedName>
        <fullName evidence="3">Putative transmembrane protein</fullName>
    </submittedName>
</protein>
<sequence>MPEEIEVDTDKLREAIDEEIEKKSASLLRFIALTTAFFAALAALGSLLAGGTINEALALKTEATQKQAQASDQWAYYQAKGIKAVILETQKQLLASDGKSASPDLDKTIQRYADEQKAAGAQAQELEKARDQKDDEANELIHRHHFYAYSVAMLQISIALGAVAALTRKRLVWWSSSALGLLGALLCLGTWAAG</sequence>
<dbReference type="Pfam" id="PF14235">
    <property type="entry name" value="DUF4337"/>
    <property type="match status" value="1"/>
</dbReference>
<gene>
    <name evidence="3" type="ORF">RHSP_65145</name>
</gene>
<feature type="transmembrane region" description="Helical" evidence="2">
    <location>
        <begin position="27"/>
        <end position="50"/>
    </location>
</feature>
<evidence type="ECO:0000313" key="3">
    <source>
        <dbReference type="EMBL" id="ENN88553.1"/>
    </source>
</evidence>
<evidence type="ECO:0000256" key="1">
    <source>
        <dbReference type="SAM" id="Coils"/>
    </source>
</evidence>
<evidence type="ECO:0000313" key="4">
    <source>
        <dbReference type="Proteomes" id="UP000012429"/>
    </source>
</evidence>
<proteinExistence type="predicted"/>
<dbReference type="Proteomes" id="UP000012429">
    <property type="component" value="Unassembled WGS sequence"/>
</dbReference>
<dbReference type="RefSeq" id="WP_004111164.1">
    <property type="nucleotide sequence ID" value="NZ_AQHN01000016.1"/>
</dbReference>
<feature type="coiled-coil region" evidence="1">
    <location>
        <begin position="109"/>
        <end position="143"/>
    </location>
</feature>
<dbReference type="OrthoDB" id="9806096at2"/>
<keyword evidence="4" id="KW-1185">Reference proteome</keyword>
<dbReference type="PATRIC" id="fig|363754.4.peg.1430"/>
<dbReference type="STRING" id="363754.RHSP_65145"/>
<keyword evidence="1" id="KW-0175">Coiled coil</keyword>
<reference evidence="3 4" key="1">
    <citation type="journal article" date="2012" name="BMC Genomics">
        <title>Genomic basis of broad host range and environmental adaptability of Rhizobium tropici CIAT 899 and Rhizobium sp. PRF 81 which are used in inoculants for common bean (Phaseolus vulgaris L.).</title>
        <authorList>
            <person name="Ormeno-Orrillo E."/>
            <person name="Menna P."/>
            <person name="Almeida L.G."/>
            <person name="Ollero F.J."/>
            <person name="Nicolas M.F."/>
            <person name="Pains Rodrigues E."/>
            <person name="Shigueyoshi Nakatani A."/>
            <person name="Silva Batista J.S."/>
            <person name="Oliveira Chueire L.M."/>
            <person name="Souza R.C."/>
            <person name="Ribeiro Vasconcelos A.T."/>
            <person name="Megias M."/>
            <person name="Hungria M."/>
            <person name="Martinez-Romero E."/>
        </authorList>
    </citation>
    <scope>NUCLEOTIDE SEQUENCE [LARGE SCALE GENOMIC DNA]</scope>
    <source>
        <strain evidence="3 4">PRF 81</strain>
    </source>
</reference>
<keyword evidence="2" id="KW-0472">Membrane</keyword>
<comment type="caution">
    <text evidence="3">The sequence shown here is derived from an EMBL/GenBank/DDBJ whole genome shotgun (WGS) entry which is preliminary data.</text>
</comment>
<keyword evidence="2 3" id="KW-0812">Transmembrane</keyword>
<accession>N6UEH2</accession>
<name>N6UEH2_9HYPH</name>
<dbReference type="AlphaFoldDB" id="N6UEH2"/>
<organism evidence="3 4">
    <name type="scientific">Rhizobium freirei PRF 81</name>
    <dbReference type="NCBI Taxonomy" id="363754"/>
    <lineage>
        <taxon>Bacteria</taxon>
        <taxon>Pseudomonadati</taxon>
        <taxon>Pseudomonadota</taxon>
        <taxon>Alphaproteobacteria</taxon>
        <taxon>Hyphomicrobiales</taxon>
        <taxon>Rhizobiaceae</taxon>
        <taxon>Rhizobium/Agrobacterium group</taxon>
        <taxon>Rhizobium</taxon>
    </lineage>
</organism>
<keyword evidence="2" id="KW-1133">Transmembrane helix</keyword>
<dbReference type="InterPro" id="IPR025570">
    <property type="entry name" value="DUF4337"/>
</dbReference>
<evidence type="ECO:0000256" key="2">
    <source>
        <dbReference type="SAM" id="Phobius"/>
    </source>
</evidence>
<dbReference type="EMBL" id="AQHN01000016">
    <property type="protein sequence ID" value="ENN88553.1"/>
    <property type="molecule type" value="Genomic_DNA"/>
</dbReference>
<feature type="transmembrane region" description="Helical" evidence="2">
    <location>
        <begin position="146"/>
        <end position="166"/>
    </location>
</feature>
<feature type="transmembrane region" description="Helical" evidence="2">
    <location>
        <begin position="172"/>
        <end position="193"/>
    </location>
</feature>